<keyword evidence="1" id="KW-0472">Membrane</keyword>
<dbReference type="AlphaFoldDB" id="A0AAP0R1S5"/>
<name>A0AAP0R1S5_9ROSI</name>
<proteinExistence type="predicted"/>
<sequence length="56" mass="5919">MVDIDGEKVAFVVALGEALGFGLVLWRFMAVIIVKMVGFTVAAGGCSQFLGLDDLQ</sequence>
<dbReference type="Proteomes" id="UP001428341">
    <property type="component" value="Unassembled WGS sequence"/>
</dbReference>
<evidence type="ECO:0000313" key="2">
    <source>
        <dbReference type="EMBL" id="KAK9230143.1"/>
    </source>
</evidence>
<protein>
    <submittedName>
        <fullName evidence="2">Uncharacterized protein</fullName>
    </submittedName>
</protein>
<reference evidence="2 3" key="1">
    <citation type="submission" date="2024-05" db="EMBL/GenBank/DDBJ databases">
        <title>Haplotype-resolved chromosome-level genome assembly of Huyou (Citrus changshanensis).</title>
        <authorList>
            <person name="Miao C."/>
            <person name="Chen W."/>
            <person name="Wu Y."/>
            <person name="Wang L."/>
            <person name="Zhao S."/>
            <person name="Grierson D."/>
            <person name="Xu C."/>
            <person name="Chen K."/>
        </authorList>
    </citation>
    <scope>NUCLEOTIDE SEQUENCE [LARGE SCALE GENOMIC DNA]</scope>
    <source>
        <strain evidence="2">01-14</strain>
        <tissue evidence="2">Leaf</tissue>
    </source>
</reference>
<organism evidence="2 3">
    <name type="scientific">Citrus x changshan-huyou</name>
    <dbReference type="NCBI Taxonomy" id="2935761"/>
    <lineage>
        <taxon>Eukaryota</taxon>
        <taxon>Viridiplantae</taxon>
        <taxon>Streptophyta</taxon>
        <taxon>Embryophyta</taxon>
        <taxon>Tracheophyta</taxon>
        <taxon>Spermatophyta</taxon>
        <taxon>Magnoliopsida</taxon>
        <taxon>eudicotyledons</taxon>
        <taxon>Gunneridae</taxon>
        <taxon>Pentapetalae</taxon>
        <taxon>rosids</taxon>
        <taxon>malvids</taxon>
        <taxon>Sapindales</taxon>
        <taxon>Rutaceae</taxon>
        <taxon>Aurantioideae</taxon>
        <taxon>Citrus</taxon>
    </lineage>
</organism>
<keyword evidence="1" id="KW-0812">Transmembrane</keyword>
<feature type="transmembrane region" description="Helical" evidence="1">
    <location>
        <begin position="9"/>
        <end position="26"/>
    </location>
</feature>
<accession>A0AAP0R1S5</accession>
<keyword evidence="3" id="KW-1185">Reference proteome</keyword>
<gene>
    <name evidence="2" type="ORF">WN944_023110</name>
</gene>
<evidence type="ECO:0000313" key="3">
    <source>
        <dbReference type="Proteomes" id="UP001428341"/>
    </source>
</evidence>
<dbReference type="EMBL" id="JBCGBO010000001">
    <property type="protein sequence ID" value="KAK9230143.1"/>
    <property type="molecule type" value="Genomic_DNA"/>
</dbReference>
<evidence type="ECO:0000256" key="1">
    <source>
        <dbReference type="SAM" id="Phobius"/>
    </source>
</evidence>
<comment type="caution">
    <text evidence="2">The sequence shown here is derived from an EMBL/GenBank/DDBJ whole genome shotgun (WGS) entry which is preliminary data.</text>
</comment>
<keyword evidence="1" id="KW-1133">Transmembrane helix</keyword>